<comment type="similarity">
    <text evidence="1">Belongs to the peptidase M16 family.</text>
</comment>
<evidence type="ECO:0000259" key="2">
    <source>
        <dbReference type="Pfam" id="PF00675"/>
    </source>
</evidence>
<reference evidence="4 5" key="1">
    <citation type="submission" date="2024-06" db="EMBL/GenBank/DDBJ databases">
        <title>Sorghum-associated microbial communities from plants grown in Nebraska, USA.</title>
        <authorList>
            <person name="Schachtman D."/>
        </authorList>
    </citation>
    <scope>NUCLEOTIDE SEQUENCE [LARGE SCALE GENOMIC DNA]</scope>
    <source>
        <strain evidence="4 5">1757</strain>
    </source>
</reference>
<evidence type="ECO:0000313" key="4">
    <source>
        <dbReference type="EMBL" id="MET4569044.1"/>
    </source>
</evidence>
<feature type="domain" description="Peptidase M16 C-terminal" evidence="3">
    <location>
        <begin position="212"/>
        <end position="386"/>
    </location>
</feature>
<dbReference type="EMBL" id="JBEPSD010000001">
    <property type="protein sequence ID" value="MET4569044.1"/>
    <property type="molecule type" value="Genomic_DNA"/>
</dbReference>
<dbReference type="InterPro" id="IPR011765">
    <property type="entry name" value="Pept_M16_N"/>
</dbReference>
<dbReference type="InterPro" id="IPR050361">
    <property type="entry name" value="MPP/UQCRC_Complex"/>
</dbReference>
<dbReference type="GO" id="GO:0006508">
    <property type="term" value="P:proteolysis"/>
    <property type="evidence" value="ECO:0007669"/>
    <property type="project" value="UniProtKB-KW"/>
</dbReference>
<dbReference type="Pfam" id="PF00675">
    <property type="entry name" value="Peptidase_M16"/>
    <property type="match status" value="2"/>
</dbReference>
<dbReference type="InterPro" id="IPR007863">
    <property type="entry name" value="Peptidase_M16_C"/>
</dbReference>
<evidence type="ECO:0000259" key="3">
    <source>
        <dbReference type="Pfam" id="PF05193"/>
    </source>
</evidence>
<keyword evidence="4" id="KW-0378">Hydrolase</keyword>
<keyword evidence="5" id="KW-1185">Reference proteome</keyword>
<organism evidence="4 5">
    <name type="scientific">Rhodanobacter soli</name>
    <dbReference type="NCBI Taxonomy" id="590609"/>
    <lineage>
        <taxon>Bacteria</taxon>
        <taxon>Pseudomonadati</taxon>
        <taxon>Pseudomonadota</taxon>
        <taxon>Gammaproteobacteria</taxon>
        <taxon>Lysobacterales</taxon>
        <taxon>Rhodanobacteraceae</taxon>
        <taxon>Rhodanobacter</taxon>
    </lineage>
</organism>
<feature type="domain" description="Peptidase M16 N-terminal" evidence="2">
    <location>
        <begin position="55"/>
        <end position="192"/>
    </location>
</feature>
<evidence type="ECO:0000256" key="1">
    <source>
        <dbReference type="ARBA" id="ARBA00007261"/>
    </source>
</evidence>
<feature type="domain" description="Peptidase M16 C-terminal" evidence="3">
    <location>
        <begin position="677"/>
        <end position="855"/>
    </location>
</feature>
<evidence type="ECO:0000313" key="5">
    <source>
        <dbReference type="Proteomes" id="UP001549251"/>
    </source>
</evidence>
<dbReference type="Proteomes" id="UP001549251">
    <property type="component" value="Unassembled WGS sequence"/>
</dbReference>
<comment type="caution">
    <text evidence="4">The sequence shown here is derived from an EMBL/GenBank/DDBJ whole genome shotgun (WGS) entry which is preliminary data.</text>
</comment>
<dbReference type="RefSeq" id="WP_354547854.1">
    <property type="nucleotide sequence ID" value="NZ_JBEPSD010000001.1"/>
</dbReference>
<dbReference type="PANTHER" id="PTHR11851">
    <property type="entry name" value="METALLOPROTEASE"/>
    <property type="match status" value="1"/>
</dbReference>
<dbReference type="Pfam" id="PF05193">
    <property type="entry name" value="Peptidase_M16_C"/>
    <property type="match status" value="2"/>
</dbReference>
<dbReference type="SUPFAM" id="SSF63411">
    <property type="entry name" value="LuxS/MPP-like metallohydrolase"/>
    <property type="match status" value="4"/>
</dbReference>
<sequence length="956" mass="103057">MAKKPLALLIAGLLAFIGGMPLVLAVPDTAVATAATQQIPELAYTRFTLPNGLTVVVHEDHKAPVVAVSVWYHVGSSYEPKGKTGFAHLFEHLMFQGSENHKDEFFKPFELAGATDQNGTTWLDRTNYFETVPTSALDMALWMESDRMGHLLGAIGQAQLDEQRGVVQNEKRQGENQPYGRASELIQAEAFPANHPYHHDTIGSMDDLNAASLADVKQWFRGYYGAANTVVVLAGDITPALAKEKMLKYFGDIAAGPQVPRPQPWVAPRNSSTRGTMTDNVAQTRIYREWNAPGRGTTDENLLELAAAVLGGSKTSRLYQRLVYQDKLADDVSVEVEQHVLASLFNLQVDVKKGADPAKVEAAIADEWQKFLKNGPTADELARVKTETRASFVRGLEKVNTQASILAQGQLYRNDPGAYLKDFKEYMAATPAQVSAVANRWIARGDYTLTVVPGEVEATDMANVAGRAAASGAPAPVLSPKGDYRTVKSDVDRSKGVPAVGTFPDLSFPALQRGKLDNGVEVILAERHTVPAVQLQLLFGAGYAADQGRKLGTSSFTMAMLDEGSKALDSVEIAKRKQRLGAMIASGCGLDYCNATLNALDDQLKPSLDLFADIVRNPAFREADISRLRGQWLAGIAQEKSQPTGIALRTLPPLLYGKGHAYAIPFTGTGTEASITSLSAADMRAFMGDFIRPDNMQILVAGDTTLDKIIPQLNAAFGNWKAPAGKVPAKNIGKVAPPPQVRVYLVDRPGAQQSLILAGSLAPSTEAPNDLEIQTMNGAFGGTFTSRLNMNLREDKHWAYGAFSFLQNAQGQRPFMLYAPVQTDKTAPSVAEMLKEAKGVIGDKPLTAQEIGKIKVGDVRSMPGGYQTTSAVMGALQGIALYKRPDDYVQTLKSRIEAQTDASVEAAAKEIIHPDQLTWVIVGDLAKIEAPIRALNLGQVQVLDADGKPAAGKPAK</sequence>
<gene>
    <name evidence="4" type="ORF">ABIE04_001371</name>
</gene>
<keyword evidence="4" id="KW-0645">Protease</keyword>
<dbReference type="InterPro" id="IPR011249">
    <property type="entry name" value="Metalloenz_LuxS/M16"/>
</dbReference>
<dbReference type="GO" id="GO:0008233">
    <property type="term" value="F:peptidase activity"/>
    <property type="evidence" value="ECO:0007669"/>
    <property type="project" value="UniProtKB-KW"/>
</dbReference>
<feature type="domain" description="Peptidase M16 N-terminal" evidence="2">
    <location>
        <begin position="522"/>
        <end position="647"/>
    </location>
</feature>
<proteinExistence type="inferred from homology"/>
<dbReference type="PANTHER" id="PTHR11851:SF49">
    <property type="entry name" value="MITOCHONDRIAL-PROCESSING PEPTIDASE SUBUNIT ALPHA"/>
    <property type="match status" value="1"/>
</dbReference>
<name>A0ABV2PVI1_9GAMM</name>
<protein>
    <submittedName>
        <fullName evidence="4">Zinc protease</fullName>
        <ecNumber evidence="4">3.4.24.-</ecNumber>
    </submittedName>
</protein>
<accession>A0ABV2PVI1</accession>
<dbReference type="EC" id="3.4.24.-" evidence="4"/>
<dbReference type="Gene3D" id="3.30.830.10">
    <property type="entry name" value="Metalloenzyme, LuxS/M16 peptidase-like"/>
    <property type="match status" value="4"/>
</dbReference>